<dbReference type="Gramene" id="Psat06G0372100-T3">
    <property type="protein sequence ID" value="KAI5398022.1"/>
    <property type="gene ID" value="KIW84_063721"/>
</dbReference>
<gene>
    <name evidence="1" type="ORF">KIW84_063721</name>
</gene>
<accession>A0A9D4WA93</accession>
<keyword evidence="2" id="KW-1185">Reference proteome</keyword>
<sequence>MVIDNHQKTMSDVAMRSLIRVYANYYYMNANLNPRFPPPLVSKEDWRFSQRRMNGEGRRLNGEGGENVNGERSVFSMQAGGVNGKMDGAEWGGDDGLIGLPALGLGSRQRSIADIFP</sequence>
<feature type="non-terminal residue" evidence="1">
    <location>
        <position position="117"/>
    </location>
</feature>
<name>A0A9D4WA93_PEA</name>
<dbReference type="Proteomes" id="UP001058974">
    <property type="component" value="Chromosome 6"/>
</dbReference>
<proteinExistence type="predicted"/>
<reference evidence="1 2" key="1">
    <citation type="journal article" date="2022" name="Nat. Genet.">
        <title>Improved pea reference genome and pan-genome highlight genomic features and evolutionary characteristics.</title>
        <authorList>
            <person name="Yang T."/>
            <person name="Liu R."/>
            <person name="Luo Y."/>
            <person name="Hu S."/>
            <person name="Wang D."/>
            <person name="Wang C."/>
            <person name="Pandey M.K."/>
            <person name="Ge S."/>
            <person name="Xu Q."/>
            <person name="Li N."/>
            <person name="Li G."/>
            <person name="Huang Y."/>
            <person name="Saxena R.K."/>
            <person name="Ji Y."/>
            <person name="Li M."/>
            <person name="Yan X."/>
            <person name="He Y."/>
            <person name="Liu Y."/>
            <person name="Wang X."/>
            <person name="Xiang C."/>
            <person name="Varshney R.K."/>
            <person name="Ding H."/>
            <person name="Gao S."/>
            <person name="Zong X."/>
        </authorList>
    </citation>
    <scope>NUCLEOTIDE SEQUENCE [LARGE SCALE GENOMIC DNA]</scope>
    <source>
        <strain evidence="1 2">cv. Zhongwan 6</strain>
    </source>
</reference>
<comment type="caution">
    <text evidence="1">The sequence shown here is derived from an EMBL/GenBank/DDBJ whole genome shotgun (WGS) entry which is preliminary data.</text>
</comment>
<dbReference type="AlphaFoldDB" id="A0A9D4WA93"/>
<evidence type="ECO:0000313" key="1">
    <source>
        <dbReference type="EMBL" id="KAI5398022.1"/>
    </source>
</evidence>
<dbReference type="EMBL" id="JAMSHJ010000006">
    <property type="protein sequence ID" value="KAI5398022.1"/>
    <property type="molecule type" value="Genomic_DNA"/>
</dbReference>
<protein>
    <submittedName>
        <fullName evidence="1">Uncharacterized protein</fullName>
    </submittedName>
</protein>
<evidence type="ECO:0000313" key="2">
    <source>
        <dbReference type="Proteomes" id="UP001058974"/>
    </source>
</evidence>
<organism evidence="1 2">
    <name type="scientific">Pisum sativum</name>
    <name type="common">Garden pea</name>
    <name type="synonym">Lathyrus oleraceus</name>
    <dbReference type="NCBI Taxonomy" id="3888"/>
    <lineage>
        <taxon>Eukaryota</taxon>
        <taxon>Viridiplantae</taxon>
        <taxon>Streptophyta</taxon>
        <taxon>Embryophyta</taxon>
        <taxon>Tracheophyta</taxon>
        <taxon>Spermatophyta</taxon>
        <taxon>Magnoliopsida</taxon>
        <taxon>eudicotyledons</taxon>
        <taxon>Gunneridae</taxon>
        <taxon>Pentapetalae</taxon>
        <taxon>rosids</taxon>
        <taxon>fabids</taxon>
        <taxon>Fabales</taxon>
        <taxon>Fabaceae</taxon>
        <taxon>Papilionoideae</taxon>
        <taxon>50 kb inversion clade</taxon>
        <taxon>NPAAA clade</taxon>
        <taxon>Hologalegina</taxon>
        <taxon>IRL clade</taxon>
        <taxon>Fabeae</taxon>
        <taxon>Lathyrus</taxon>
    </lineage>
</organism>